<reference evidence="1 2" key="1">
    <citation type="submission" date="2018-03" db="EMBL/GenBank/DDBJ databases">
        <title>Genomic Encyclopedia of Archaeal and Bacterial Type Strains, Phase II (KMG-II): from individual species to whole genera.</title>
        <authorList>
            <person name="Goeker M."/>
        </authorList>
    </citation>
    <scope>NUCLEOTIDE SEQUENCE [LARGE SCALE GENOMIC DNA]</scope>
    <source>
        <strain evidence="1 2">DSM 28354</strain>
    </source>
</reference>
<comment type="caution">
    <text evidence="1">The sequence shown here is derived from an EMBL/GenBank/DDBJ whole genome shotgun (WGS) entry which is preliminary data.</text>
</comment>
<sequence>MNSDQYISVKQNEAVTVLEFNRSLFARREALDLLPDQLKGKTVRMEIDLTTQTFESCLDNASVVQELLDEQLKKVTDMEERTQNARNKAIALKLLRDQLTQKSEDLAPMKTIYLIANPGFSQNLNRELAQGLIDSGYWTDSLDKVTEVDLVSLGLEPMLLAA</sequence>
<evidence type="ECO:0000313" key="1">
    <source>
        <dbReference type="EMBL" id="PRY38397.1"/>
    </source>
</evidence>
<dbReference type="EMBL" id="PVTE01000009">
    <property type="protein sequence ID" value="PRY38397.1"/>
    <property type="molecule type" value="Genomic_DNA"/>
</dbReference>
<gene>
    <name evidence="1" type="ORF">CLV58_109124</name>
</gene>
<evidence type="ECO:0000313" key="2">
    <source>
        <dbReference type="Proteomes" id="UP000238375"/>
    </source>
</evidence>
<dbReference type="Proteomes" id="UP000238375">
    <property type="component" value="Unassembled WGS sequence"/>
</dbReference>
<keyword evidence="2" id="KW-1185">Reference proteome</keyword>
<proteinExistence type="predicted"/>
<dbReference type="AlphaFoldDB" id="A0A2T0SYB0"/>
<accession>A0A2T0SYB0</accession>
<organism evidence="1 2">
    <name type="scientific">Spirosoma oryzae</name>
    <dbReference type="NCBI Taxonomy" id="1469603"/>
    <lineage>
        <taxon>Bacteria</taxon>
        <taxon>Pseudomonadati</taxon>
        <taxon>Bacteroidota</taxon>
        <taxon>Cytophagia</taxon>
        <taxon>Cytophagales</taxon>
        <taxon>Cytophagaceae</taxon>
        <taxon>Spirosoma</taxon>
    </lineage>
</organism>
<name>A0A2T0SYB0_9BACT</name>
<protein>
    <submittedName>
        <fullName evidence="1">Uncharacterized protein</fullName>
    </submittedName>
</protein>
<dbReference type="RefSeq" id="WP_106138128.1">
    <property type="nucleotide sequence ID" value="NZ_PVTE01000009.1"/>
</dbReference>